<evidence type="ECO:0000256" key="1">
    <source>
        <dbReference type="SAM" id="MobiDB-lite"/>
    </source>
</evidence>
<dbReference type="InterPro" id="IPR025565">
    <property type="entry name" value="DUF4328"/>
</dbReference>
<accession>F4CIN7</accession>
<dbReference type="Proteomes" id="UP000007809">
    <property type="component" value="Chromosome"/>
</dbReference>
<feature type="compositionally biased region" description="Pro residues" evidence="1">
    <location>
        <begin position="10"/>
        <end position="47"/>
    </location>
</feature>
<dbReference type="Pfam" id="PF14219">
    <property type="entry name" value="DUF4328"/>
    <property type="match status" value="1"/>
</dbReference>
<dbReference type="STRING" id="675635.Psed_0158"/>
<sequence length="353" mass="36624">MPPGWSRAWPVPPASAPPYPPPAGWAPRPAAPPVSPPVSPFGSPPVPQRSLPAGPVACPGCGRPVAPGWGPCPHCARERASLRWVATPPPSATSASVAEPRGPYSGPPAYRGIPRWGFAALPFRRDAEAEPVPEWQRARTLAQTLVPALRMTAVVAVLAAGAEIWRYVLLLQSRTAALSAGAVSASDVLVVGTGWFATILGLLAGLFVVSWSVVASRAAAARSGSIPARRARDVVAGWVVPGLNLSVPGSVLAEIEHGALDRPADERPRPSRALLVWWAVWALGVVLSLTVFGLSFRSGVQARADGVVLHALVDLVAAAVAVLTARLVATLTTLLAPVRTPARETLVAVRAGA</sequence>
<feature type="region of interest" description="Disordered" evidence="1">
    <location>
        <begin position="1"/>
        <end position="47"/>
    </location>
</feature>
<gene>
    <name evidence="4" type="ordered locus">Psed_0158</name>
</gene>
<evidence type="ECO:0000313" key="5">
    <source>
        <dbReference type="Proteomes" id="UP000007809"/>
    </source>
</evidence>
<name>F4CIN7_PSEUX</name>
<dbReference type="eggNOG" id="ENOG50330DI">
    <property type="taxonomic scope" value="Bacteria"/>
</dbReference>
<dbReference type="KEGG" id="pdx:Psed_0158"/>
<dbReference type="AlphaFoldDB" id="F4CIN7"/>
<evidence type="ECO:0000259" key="3">
    <source>
        <dbReference type="Pfam" id="PF14219"/>
    </source>
</evidence>
<feature type="transmembrane region" description="Helical" evidence="2">
    <location>
        <begin position="308"/>
        <end position="329"/>
    </location>
</feature>
<feature type="transmembrane region" description="Helical" evidence="2">
    <location>
        <begin position="275"/>
        <end position="296"/>
    </location>
</feature>
<dbReference type="EMBL" id="CP002593">
    <property type="protein sequence ID" value="AEA22434.1"/>
    <property type="molecule type" value="Genomic_DNA"/>
</dbReference>
<protein>
    <recommendedName>
        <fullName evidence="3">DUF4328 domain-containing protein</fullName>
    </recommendedName>
</protein>
<dbReference type="HOGENOM" id="CLU_067320_0_0_11"/>
<keyword evidence="5" id="KW-1185">Reference proteome</keyword>
<keyword evidence="2" id="KW-0472">Membrane</keyword>
<evidence type="ECO:0000256" key="2">
    <source>
        <dbReference type="SAM" id="Phobius"/>
    </source>
</evidence>
<organism evidence="4 5">
    <name type="scientific">Pseudonocardia dioxanivorans (strain ATCC 55486 / DSM 44775 / JCM 13855 / CB1190)</name>
    <dbReference type="NCBI Taxonomy" id="675635"/>
    <lineage>
        <taxon>Bacteria</taxon>
        <taxon>Bacillati</taxon>
        <taxon>Actinomycetota</taxon>
        <taxon>Actinomycetes</taxon>
        <taxon>Pseudonocardiales</taxon>
        <taxon>Pseudonocardiaceae</taxon>
        <taxon>Pseudonocardia</taxon>
    </lineage>
</organism>
<evidence type="ECO:0000313" key="4">
    <source>
        <dbReference type="EMBL" id="AEA22434.1"/>
    </source>
</evidence>
<feature type="domain" description="DUF4328" evidence="3">
    <location>
        <begin position="174"/>
        <end position="332"/>
    </location>
</feature>
<proteinExistence type="predicted"/>
<keyword evidence="2" id="KW-0812">Transmembrane</keyword>
<feature type="transmembrane region" description="Helical" evidence="2">
    <location>
        <begin position="188"/>
        <end position="214"/>
    </location>
</feature>
<feature type="transmembrane region" description="Helical" evidence="2">
    <location>
        <begin position="148"/>
        <end position="168"/>
    </location>
</feature>
<reference evidence="4 5" key="1">
    <citation type="journal article" date="2011" name="J. Bacteriol.">
        <title>Genome sequence of the 1,4-dioxane-degrading Pseudonocardia dioxanivorans strain CB1190.</title>
        <authorList>
            <person name="Sales C.M."/>
            <person name="Mahendra S."/>
            <person name="Grostern A."/>
            <person name="Parales R.E."/>
            <person name="Goodwin L.A."/>
            <person name="Woyke T."/>
            <person name="Nolan M."/>
            <person name="Lapidus A."/>
            <person name="Chertkov O."/>
            <person name="Ovchinnikova G."/>
            <person name="Sczyrba A."/>
            <person name="Alvarez-Cohen L."/>
        </authorList>
    </citation>
    <scope>NUCLEOTIDE SEQUENCE [LARGE SCALE GENOMIC DNA]</scope>
    <source>
        <strain evidence="5">ATCC 55486 / DSM 44775 / JCM 13855 / CB1190</strain>
    </source>
</reference>
<keyword evidence="2" id="KW-1133">Transmembrane helix</keyword>